<accession>A0ABP7J7Q4</accession>
<comment type="caution">
    <text evidence="1">The sequence shown here is derived from an EMBL/GenBank/DDBJ whole genome shotgun (WGS) entry which is preliminary data.</text>
</comment>
<reference evidence="2" key="1">
    <citation type="journal article" date="2019" name="Int. J. Syst. Evol. Microbiol.">
        <title>The Global Catalogue of Microorganisms (GCM) 10K type strain sequencing project: providing services to taxonomists for standard genome sequencing and annotation.</title>
        <authorList>
            <consortium name="The Broad Institute Genomics Platform"/>
            <consortium name="The Broad Institute Genome Sequencing Center for Infectious Disease"/>
            <person name="Wu L."/>
            <person name="Ma J."/>
        </authorList>
    </citation>
    <scope>NUCLEOTIDE SEQUENCE [LARGE SCALE GENOMIC DNA]</scope>
    <source>
        <strain evidence="2">JCM 17138</strain>
    </source>
</reference>
<evidence type="ECO:0000313" key="2">
    <source>
        <dbReference type="Proteomes" id="UP001501009"/>
    </source>
</evidence>
<gene>
    <name evidence="1" type="ORF">GCM10022403_081200</name>
</gene>
<sequence>MLAFLVISPEGSKQGPELLERRLALYGEAPRMVFGADTYRAFARALMAAGLAADFGLELIESRTLDVRLGR</sequence>
<dbReference type="Proteomes" id="UP001501009">
    <property type="component" value="Unassembled WGS sequence"/>
</dbReference>
<proteinExistence type="predicted"/>
<protein>
    <submittedName>
        <fullName evidence="1">Uncharacterized protein</fullName>
    </submittedName>
</protein>
<evidence type="ECO:0000313" key="1">
    <source>
        <dbReference type="EMBL" id="GAA3836404.1"/>
    </source>
</evidence>
<name>A0ABP7J7Q4_9ACTN</name>
<dbReference type="EMBL" id="BAABDE010000034">
    <property type="protein sequence ID" value="GAA3836404.1"/>
    <property type="molecule type" value="Genomic_DNA"/>
</dbReference>
<keyword evidence="2" id="KW-1185">Reference proteome</keyword>
<organism evidence="1 2">
    <name type="scientific">Streptomyces coacervatus</name>
    <dbReference type="NCBI Taxonomy" id="647381"/>
    <lineage>
        <taxon>Bacteria</taxon>
        <taxon>Bacillati</taxon>
        <taxon>Actinomycetota</taxon>
        <taxon>Actinomycetes</taxon>
        <taxon>Kitasatosporales</taxon>
        <taxon>Streptomycetaceae</taxon>
        <taxon>Streptomyces</taxon>
    </lineage>
</organism>